<accession>A0A1S1YZE9</accession>
<dbReference type="InterPro" id="IPR014825">
    <property type="entry name" value="DNA_alkylation"/>
</dbReference>
<dbReference type="STRING" id="915059.NH26_07710"/>
<dbReference type="AlphaFoldDB" id="A0A1S1YZE9"/>
<dbReference type="PANTHER" id="PTHR41291:SF1">
    <property type="entry name" value="DNA ALKYLATION REPAIR PROTEIN"/>
    <property type="match status" value="1"/>
</dbReference>
<proteinExistence type="predicted"/>
<dbReference type="RefSeq" id="WP_044225113.1">
    <property type="nucleotide sequence ID" value="NZ_JRYR02000001.1"/>
</dbReference>
<gene>
    <name evidence="1" type="ORF">NH26_07710</name>
</gene>
<dbReference type="SUPFAM" id="SSF48371">
    <property type="entry name" value="ARM repeat"/>
    <property type="match status" value="1"/>
</dbReference>
<organism evidence="1 2">
    <name type="scientific">Flammeovirga pacifica</name>
    <dbReference type="NCBI Taxonomy" id="915059"/>
    <lineage>
        <taxon>Bacteria</taxon>
        <taxon>Pseudomonadati</taxon>
        <taxon>Bacteroidota</taxon>
        <taxon>Cytophagia</taxon>
        <taxon>Cytophagales</taxon>
        <taxon>Flammeovirgaceae</taxon>
        <taxon>Flammeovirga</taxon>
    </lineage>
</organism>
<dbReference type="PANTHER" id="PTHR41291">
    <property type="entry name" value="DNA ALKYLATION REPAIR PROTEIN"/>
    <property type="match status" value="1"/>
</dbReference>
<dbReference type="Proteomes" id="UP000179797">
    <property type="component" value="Unassembled WGS sequence"/>
</dbReference>
<dbReference type="Pfam" id="PF08713">
    <property type="entry name" value="DNA_alkylation"/>
    <property type="match status" value="1"/>
</dbReference>
<protein>
    <submittedName>
        <fullName evidence="1">DNA alkylation repair protein</fullName>
    </submittedName>
</protein>
<keyword evidence="2" id="KW-1185">Reference proteome</keyword>
<name>A0A1S1YZE9_FLAPC</name>
<dbReference type="OrthoDB" id="1117222at2"/>
<sequence length="235" mass="26306">MELNEVMDALYQFGNEGTKRIYMNHGAPEPFFGVKVGDLKKLQKKIKVNHQLALELFDTGNSDAQYLAGMIADPKLATKEEMQEWAQGATWYMISDYAIAGVVASTSFGWELGLEWIQSDEEFICSAGWCTLAGYLSIHNDDEIDLLKIEELLTFAENKIHDQKNRVRYSLNGFVISVGAYVESLSERALAVGKTIGKVSVNMGKTSCKVPLAEDYILKVRSMDRVGKKKKSTRC</sequence>
<comment type="caution">
    <text evidence="1">The sequence shown here is derived from an EMBL/GenBank/DDBJ whole genome shotgun (WGS) entry which is preliminary data.</text>
</comment>
<evidence type="ECO:0000313" key="1">
    <source>
        <dbReference type="EMBL" id="OHX66245.1"/>
    </source>
</evidence>
<dbReference type="Gene3D" id="1.25.10.90">
    <property type="match status" value="1"/>
</dbReference>
<dbReference type="InterPro" id="IPR016024">
    <property type="entry name" value="ARM-type_fold"/>
</dbReference>
<dbReference type="CDD" id="cd06561">
    <property type="entry name" value="AlkD_like"/>
    <property type="match status" value="1"/>
</dbReference>
<reference evidence="1 2" key="1">
    <citation type="journal article" date="2012" name="Int. J. Syst. Evol. Microbiol.">
        <title>Flammeovirga pacifica sp. nov., isolated from deep-sea sediment.</title>
        <authorList>
            <person name="Xu H."/>
            <person name="Fu Y."/>
            <person name="Yang N."/>
            <person name="Ding Z."/>
            <person name="Lai Q."/>
            <person name="Zeng R."/>
        </authorList>
    </citation>
    <scope>NUCLEOTIDE SEQUENCE [LARGE SCALE GENOMIC DNA]</scope>
    <source>
        <strain evidence="2">DSM 24597 / LMG 26175 / WPAGA1</strain>
    </source>
</reference>
<evidence type="ECO:0000313" key="2">
    <source>
        <dbReference type="Proteomes" id="UP000179797"/>
    </source>
</evidence>
<dbReference type="EMBL" id="JRYR02000001">
    <property type="protein sequence ID" value="OHX66245.1"/>
    <property type="molecule type" value="Genomic_DNA"/>
</dbReference>